<evidence type="ECO:0000313" key="4">
    <source>
        <dbReference type="Proteomes" id="UP000324585"/>
    </source>
</evidence>
<keyword evidence="4" id="KW-1185">Reference proteome</keyword>
<reference evidence="4" key="1">
    <citation type="journal article" date="2019" name="Nat. Commun.">
        <title>Expansion of phycobilisome linker gene families in mesophilic red algae.</title>
        <authorList>
            <person name="Lee J."/>
            <person name="Kim D."/>
            <person name="Bhattacharya D."/>
            <person name="Yoon H.S."/>
        </authorList>
    </citation>
    <scope>NUCLEOTIDE SEQUENCE [LARGE SCALE GENOMIC DNA]</scope>
    <source>
        <strain evidence="4">CCMP 1328</strain>
    </source>
</reference>
<proteinExistence type="predicted"/>
<dbReference type="OMA" id="VENRPCE"/>
<dbReference type="PANTHER" id="PTHR10658:SF11">
    <property type="entry name" value="VIBRATOR, ISOFORM B"/>
    <property type="match status" value="1"/>
</dbReference>
<dbReference type="GO" id="GO:0008526">
    <property type="term" value="F:phosphatidylinositol transfer activity"/>
    <property type="evidence" value="ECO:0007669"/>
    <property type="project" value="UniProtKB-ARBA"/>
</dbReference>
<dbReference type="EMBL" id="VRMN01000016">
    <property type="protein sequence ID" value="KAA8491030.1"/>
    <property type="molecule type" value="Genomic_DNA"/>
</dbReference>
<feature type="region of interest" description="Disordered" evidence="1">
    <location>
        <begin position="259"/>
        <end position="281"/>
    </location>
</feature>
<evidence type="ECO:0000256" key="1">
    <source>
        <dbReference type="SAM" id="MobiDB-lite"/>
    </source>
</evidence>
<gene>
    <name evidence="3" type="ORF">FVE85_4447</name>
</gene>
<evidence type="ECO:0000259" key="2">
    <source>
        <dbReference type="Pfam" id="PF02121"/>
    </source>
</evidence>
<feature type="domain" description="Phosphatidylinositol transfer protein N-terminal" evidence="2">
    <location>
        <begin position="1"/>
        <end position="251"/>
    </location>
</feature>
<dbReference type="FunFam" id="3.30.530.20:FF:000028">
    <property type="entry name" value="Phosphatidylinositol transfer protein 5"/>
    <property type="match status" value="1"/>
</dbReference>
<name>A0A5J4YJK0_PORPP</name>
<dbReference type="AlphaFoldDB" id="A0A5J4YJK0"/>
<dbReference type="OrthoDB" id="18453at2759"/>
<dbReference type="GO" id="GO:0071944">
    <property type="term" value="C:cell periphery"/>
    <property type="evidence" value="ECO:0007669"/>
    <property type="project" value="UniProtKB-ARBA"/>
</dbReference>
<dbReference type="Pfam" id="PF02121">
    <property type="entry name" value="IP_trans"/>
    <property type="match status" value="1"/>
</dbReference>
<dbReference type="Proteomes" id="UP000324585">
    <property type="component" value="Unassembled WGS sequence"/>
</dbReference>
<dbReference type="InterPro" id="IPR023393">
    <property type="entry name" value="START-like_dom_sf"/>
</dbReference>
<dbReference type="SUPFAM" id="SSF55961">
    <property type="entry name" value="Bet v1-like"/>
    <property type="match status" value="1"/>
</dbReference>
<comment type="caution">
    <text evidence="3">The sequence shown here is derived from an EMBL/GenBank/DDBJ whole genome shotgun (WGS) entry which is preliminary data.</text>
</comment>
<feature type="compositionally biased region" description="Basic and acidic residues" evidence="1">
    <location>
        <begin position="259"/>
        <end position="269"/>
    </location>
</feature>
<accession>A0A5J4YJK0</accession>
<organism evidence="3 4">
    <name type="scientific">Porphyridium purpureum</name>
    <name type="common">Red alga</name>
    <name type="synonym">Porphyridium cruentum</name>
    <dbReference type="NCBI Taxonomy" id="35688"/>
    <lineage>
        <taxon>Eukaryota</taxon>
        <taxon>Rhodophyta</taxon>
        <taxon>Bangiophyceae</taxon>
        <taxon>Porphyridiales</taxon>
        <taxon>Porphyridiaceae</taxon>
        <taxon>Porphyridium</taxon>
    </lineage>
</organism>
<protein>
    <submittedName>
        <fullName evidence="3">Phosphatidylinositol transfer protein 2</fullName>
    </submittedName>
</protein>
<dbReference type="Gene3D" id="3.30.530.20">
    <property type="match status" value="1"/>
</dbReference>
<dbReference type="PRINTS" id="PR00391">
    <property type="entry name" value="PITRANSFER"/>
</dbReference>
<dbReference type="InterPro" id="IPR001666">
    <property type="entry name" value="PI_transfer"/>
</dbReference>
<dbReference type="GO" id="GO:0005737">
    <property type="term" value="C:cytoplasm"/>
    <property type="evidence" value="ECO:0007669"/>
    <property type="project" value="UniProtKB-ARBA"/>
</dbReference>
<dbReference type="PANTHER" id="PTHR10658">
    <property type="entry name" value="PHOSPHATIDYLINOSITOL TRANSFER PROTEIN"/>
    <property type="match status" value="1"/>
</dbReference>
<sequence>MKIVEYRLRLPISCADYYRGQLYMVARSSMEETGVTEGEGVEIVKNEPYVDNPHGMPPGQYTEKNFYLRSHVPSFIAAVIPDEFFVLIEYSWNAFPKCLTIYENKYLGEKFFLSVETLHADDRGEQDNANLLTAEELKLRSVDVLDIADKNNGVAMIKGEDPTQFVSQKYPEHSKLKKDFAETCTPVMTAYKVVRLEFKVFGLQSKVEKWGQYYGMRGSFIKFHRKLWCWMDEWMDLSLEEIRDMEEKAKQYGRRMLHPENGVKGESTPKIKGGSILARAS</sequence>
<evidence type="ECO:0000313" key="3">
    <source>
        <dbReference type="EMBL" id="KAA8491030.1"/>
    </source>
</evidence>
<dbReference type="InterPro" id="IPR055261">
    <property type="entry name" value="PI_transfer_N"/>
</dbReference>